<evidence type="ECO:0000313" key="1">
    <source>
        <dbReference type="EMBL" id="TDZ52347.1"/>
    </source>
</evidence>
<protein>
    <recommendedName>
        <fullName evidence="3">DUF4145 domain-containing protein</fullName>
    </recommendedName>
</protein>
<keyword evidence="2" id="KW-1185">Reference proteome</keyword>
<dbReference type="EMBL" id="PECC01000026">
    <property type="protein sequence ID" value="TDZ52347.1"/>
    <property type="molecule type" value="Genomic_DNA"/>
</dbReference>
<evidence type="ECO:0008006" key="3">
    <source>
        <dbReference type="Google" id="ProtNLM"/>
    </source>
</evidence>
<accession>A0A4R8RGY8</accession>
<organism evidence="1 2">
    <name type="scientific">Mycobacteroides franklinii</name>
    <dbReference type="NCBI Taxonomy" id="948102"/>
    <lineage>
        <taxon>Bacteria</taxon>
        <taxon>Bacillati</taxon>
        <taxon>Actinomycetota</taxon>
        <taxon>Actinomycetes</taxon>
        <taxon>Mycobacteriales</taxon>
        <taxon>Mycobacteriaceae</taxon>
        <taxon>Mycobacteroides</taxon>
    </lineage>
</organism>
<comment type="caution">
    <text evidence="1">The sequence shown here is derived from an EMBL/GenBank/DDBJ whole genome shotgun (WGS) entry which is preliminary data.</text>
</comment>
<evidence type="ECO:0000313" key="2">
    <source>
        <dbReference type="Proteomes" id="UP000295165"/>
    </source>
</evidence>
<sequence>MSWFEFITQMSNAWAWPVVASGTIVLLRKQIRSAAEAVVKRVDDIKRVRAGGVDIELEKEMRVIAAATAAAEEELRSEAPKALQEKPFEDVPLPPETADERLSKYQQLALLDPRAAVLLPFADLERAIRGRFRQLHPEERSTVGLPRIIEILRRDGQLDDAVAGSLLQMSSIRNRVAHEQAELDLDVASYFLESVGNVLGYLTLSGFFTDAPGPEG</sequence>
<dbReference type="Proteomes" id="UP000295165">
    <property type="component" value="Unassembled WGS sequence"/>
</dbReference>
<reference evidence="1 2" key="1">
    <citation type="journal article" date="2019" name="Sci. Rep.">
        <title>Extended insight into the Mycobacterium chelonae-abscessus complex through whole genome sequencing of Mycobacterium salmoniphilum outbreak and Mycobacterium salmoniphilum-like strains.</title>
        <authorList>
            <person name="Behra P.R.K."/>
            <person name="Das S."/>
            <person name="Pettersson B.M.F."/>
            <person name="Shirreff L."/>
            <person name="DuCote T."/>
            <person name="Jacobsson K.G."/>
            <person name="Ennis D.G."/>
            <person name="Kirsebom L.A."/>
        </authorList>
    </citation>
    <scope>NUCLEOTIDE SEQUENCE [LARGE SCALE GENOMIC DNA]</scope>
    <source>
        <strain evidence="1 2">CCUG 63697</strain>
    </source>
</reference>
<proteinExistence type="predicted"/>
<dbReference type="RefSeq" id="WP_134048014.1">
    <property type="nucleotide sequence ID" value="NZ_PECB01000003.1"/>
</dbReference>
<gene>
    <name evidence="1" type="ORF">CCUG63697_00825</name>
</gene>
<dbReference type="AlphaFoldDB" id="A0A4R8RGY8"/>
<name>A0A4R8RGY8_9MYCO</name>